<evidence type="ECO:0000259" key="1">
    <source>
        <dbReference type="Pfam" id="PF06983"/>
    </source>
</evidence>
<accession>A0A3S0ANT4</accession>
<gene>
    <name evidence="2" type="ORF">EJQ19_16085</name>
</gene>
<evidence type="ECO:0000313" key="3">
    <source>
        <dbReference type="Proteomes" id="UP000276128"/>
    </source>
</evidence>
<reference evidence="2 3" key="1">
    <citation type="submission" date="2018-12" db="EMBL/GenBank/DDBJ databases">
        <title>Bacillus ochoae sp. nov., Paenibacillus whitsoniae sp. nov., Paenibacillus spiritus sp. nov. Isolated from the Mars Exploration Rover during spacecraft assembly.</title>
        <authorList>
            <person name="Seuylemezian A."/>
            <person name="Vaishampayan P."/>
        </authorList>
    </citation>
    <scope>NUCLEOTIDE SEQUENCE [LARGE SCALE GENOMIC DNA]</scope>
    <source>
        <strain evidence="2 3">MER 54</strain>
    </source>
</reference>
<dbReference type="InterPro" id="IPR029068">
    <property type="entry name" value="Glyas_Bleomycin-R_OHBP_Dase"/>
</dbReference>
<proteinExistence type="predicted"/>
<dbReference type="InterPro" id="IPR028973">
    <property type="entry name" value="PhnB-like"/>
</dbReference>
<sequence length="132" mass="14589">MAKLAPYLYSHNAREQAAFYAAALGGEIARVQTYGEMPGTPDAMKDRILHLELQALGLKVFMADAGVTPAERGSGMDLALVFQDEAEAARIFENLSEGGEVIMPFERMRWGTMLGRMKDAYGVTWQIATERE</sequence>
<dbReference type="CDD" id="cd06588">
    <property type="entry name" value="PhnB_like"/>
    <property type="match status" value="1"/>
</dbReference>
<keyword evidence="3" id="KW-1185">Reference proteome</keyword>
<name>A0A3S0ANT4_9BACL</name>
<dbReference type="PANTHER" id="PTHR33990:SF1">
    <property type="entry name" value="PROTEIN YJDN"/>
    <property type="match status" value="1"/>
</dbReference>
<dbReference type="AlphaFoldDB" id="A0A3S0ANT4"/>
<dbReference type="PANTHER" id="PTHR33990">
    <property type="entry name" value="PROTEIN YJDN-RELATED"/>
    <property type="match status" value="1"/>
</dbReference>
<dbReference type="OrthoDB" id="9795306at2"/>
<organism evidence="2 3">
    <name type="scientific">Paenibacillus whitsoniae</name>
    <dbReference type="NCBI Taxonomy" id="2496558"/>
    <lineage>
        <taxon>Bacteria</taxon>
        <taxon>Bacillati</taxon>
        <taxon>Bacillota</taxon>
        <taxon>Bacilli</taxon>
        <taxon>Bacillales</taxon>
        <taxon>Paenibacillaceae</taxon>
        <taxon>Paenibacillus</taxon>
    </lineage>
</organism>
<dbReference type="SUPFAM" id="SSF54593">
    <property type="entry name" value="Glyoxalase/Bleomycin resistance protein/Dihydroxybiphenyl dioxygenase"/>
    <property type="match status" value="1"/>
</dbReference>
<dbReference type="EMBL" id="RXHU01000044">
    <property type="protein sequence ID" value="RTE08701.1"/>
    <property type="molecule type" value="Genomic_DNA"/>
</dbReference>
<comment type="caution">
    <text evidence="2">The sequence shown here is derived from an EMBL/GenBank/DDBJ whole genome shotgun (WGS) entry which is preliminary data.</text>
</comment>
<dbReference type="Pfam" id="PF06983">
    <property type="entry name" value="3-dmu-9_3-mt"/>
    <property type="match status" value="1"/>
</dbReference>
<dbReference type="Proteomes" id="UP000276128">
    <property type="component" value="Unassembled WGS sequence"/>
</dbReference>
<feature type="domain" description="PhnB-like" evidence="1">
    <location>
        <begin position="8"/>
        <end position="127"/>
    </location>
</feature>
<dbReference type="Gene3D" id="3.10.180.10">
    <property type="entry name" value="2,3-Dihydroxybiphenyl 1,2-Dioxygenase, domain 1"/>
    <property type="match status" value="1"/>
</dbReference>
<dbReference type="RefSeq" id="WP_126142262.1">
    <property type="nucleotide sequence ID" value="NZ_RXHU01000044.1"/>
</dbReference>
<protein>
    <submittedName>
        <fullName evidence="2">VOC family protein</fullName>
    </submittedName>
</protein>
<evidence type="ECO:0000313" key="2">
    <source>
        <dbReference type="EMBL" id="RTE08701.1"/>
    </source>
</evidence>